<keyword evidence="2 3" id="KW-0193">Cuticle</keyword>
<evidence type="ECO:0000313" key="6">
    <source>
        <dbReference type="EMBL" id="CAL1292926.1"/>
    </source>
</evidence>
<gene>
    <name evidence="6" type="ORF">LARSCL_LOCUS17918</name>
</gene>
<dbReference type="GO" id="GO:0062129">
    <property type="term" value="C:chitin-based extracellular matrix"/>
    <property type="evidence" value="ECO:0007669"/>
    <property type="project" value="TreeGrafter"/>
</dbReference>
<evidence type="ECO:0008006" key="8">
    <source>
        <dbReference type="Google" id="ProtNLM"/>
    </source>
</evidence>
<feature type="region of interest" description="Disordered" evidence="4">
    <location>
        <begin position="84"/>
        <end position="242"/>
    </location>
</feature>
<name>A0AAV2BAT3_9ARAC</name>
<dbReference type="GO" id="GO:0008010">
    <property type="term" value="F:structural constituent of chitin-based larval cuticle"/>
    <property type="evidence" value="ECO:0007669"/>
    <property type="project" value="TreeGrafter"/>
</dbReference>
<proteinExistence type="predicted"/>
<dbReference type="PROSITE" id="PS00233">
    <property type="entry name" value="CHIT_BIND_RR_1"/>
    <property type="match status" value="1"/>
</dbReference>
<evidence type="ECO:0000256" key="3">
    <source>
        <dbReference type="PROSITE-ProRule" id="PRU00497"/>
    </source>
</evidence>
<dbReference type="Proteomes" id="UP001497382">
    <property type="component" value="Unassembled WGS sequence"/>
</dbReference>
<evidence type="ECO:0000256" key="1">
    <source>
        <dbReference type="ARBA" id="ARBA00002980"/>
    </source>
</evidence>
<evidence type="ECO:0000256" key="4">
    <source>
        <dbReference type="SAM" id="MobiDB-lite"/>
    </source>
</evidence>
<accession>A0AAV2BAT3</accession>
<evidence type="ECO:0000256" key="2">
    <source>
        <dbReference type="ARBA" id="ARBA00022460"/>
    </source>
</evidence>
<evidence type="ECO:0000256" key="5">
    <source>
        <dbReference type="SAM" id="SignalP"/>
    </source>
</evidence>
<keyword evidence="7" id="KW-1185">Reference proteome</keyword>
<reference evidence="6 7" key="1">
    <citation type="submission" date="2024-04" db="EMBL/GenBank/DDBJ databases">
        <authorList>
            <person name="Rising A."/>
            <person name="Reimegard J."/>
            <person name="Sonavane S."/>
            <person name="Akerstrom W."/>
            <person name="Nylinder S."/>
            <person name="Hedman E."/>
            <person name="Kallberg Y."/>
        </authorList>
    </citation>
    <scope>NUCLEOTIDE SEQUENCE [LARGE SCALE GENOMIC DNA]</scope>
</reference>
<sequence length="299" mass="33409">MVVQNKAMHLIILSTLLAGTLAAPMIQSLNVNDDGTYQFFYETGKEAGYHKRSEAKQPDGVVIGKFSYEDPNGELREVNYRADDSGYTANGDVSVDGAPKGQFPAVPEETNEAPLPSGPQGEIPEPQSFAVEETKPDETAAQPDSSSAEENPESLTEEESKHEDLKELPSEENTADEPPEAFPPGFFLEKFHGLRRFPEPTKEAESTSKEPISEKPKESPSTEAPKPTDQPAEQPEQVVPNAHEDPYVNLKAAHEMELFMHLRPFQSFSPQQMDTSMFRQPVYVFSYQHPDSYGYRYFF</sequence>
<feature type="compositionally biased region" description="Basic and acidic residues" evidence="4">
    <location>
        <begin position="189"/>
        <end position="220"/>
    </location>
</feature>
<feature type="chain" id="PRO_5043774398" description="Cuticle protein" evidence="5">
    <location>
        <begin position="23"/>
        <end position="299"/>
    </location>
</feature>
<comment type="caution">
    <text evidence="6">The sequence shown here is derived from an EMBL/GenBank/DDBJ whole genome shotgun (WGS) entry which is preliminary data.</text>
</comment>
<dbReference type="EMBL" id="CAXIEN010000316">
    <property type="protein sequence ID" value="CAL1292926.1"/>
    <property type="molecule type" value="Genomic_DNA"/>
</dbReference>
<dbReference type="InterPro" id="IPR050468">
    <property type="entry name" value="Cuticle_Struct_Prot"/>
</dbReference>
<comment type="function">
    <text evidence="1">Component of the rigid cuticle of the spider.</text>
</comment>
<dbReference type="Pfam" id="PF00379">
    <property type="entry name" value="Chitin_bind_4"/>
    <property type="match status" value="1"/>
</dbReference>
<dbReference type="PANTHER" id="PTHR10380">
    <property type="entry name" value="CUTICLE PROTEIN"/>
    <property type="match status" value="1"/>
</dbReference>
<dbReference type="InterPro" id="IPR000618">
    <property type="entry name" value="Insect_cuticle"/>
</dbReference>
<dbReference type="InterPro" id="IPR031311">
    <property type="entry name" value="CHIT_BIND_RR_consensus"/>
</dbReference>
<organism evidence="6 7">
    <name type="scientific">Larinioides sclopetarius</name>
    <dbReference type="NCBI Taxonomy" id="280406"/>
    <lineage>
        <taxon>Eukaryota</taxon>
        <taxon>Metazoa</taxon>
        <taxon>Ecdysozoa</taxon>
        <taxon>Arthropoda</taxon>
        <taxon>Chelicerata</taxon>
        <taxon>Arachnida</taxon>
        <taxon>Araneae</taxon>
        <taxon>Araneomorphae</taxon>
        <taxon>Entelegynae</taxon>
        <taxon>Araneoidea</taxon>
        <taxon>Araneidae</taxon>
        <taxon>Larinioides</taxon>
    </lineage>
</organism>
<feature type="compositionally biased region" description="Basic and acidic residues" evidence="4">
    <location>
        <begin position="158"/>
        <end position="169"/>
    </location>
</feature>
<dbReference type="PROSITE" id="PS51155">
    <property type="entry name" value="CHIT_BIND_RR_2"/>
    <property type="match status" value="1"/>
</dbReference>
<keyword evidence="5" id="KW-0732">Signal</keyword>
<feature type="signal peptide" evidence="5">
    <location>
        <begin position="1"/>
        <end position="22"/>
    </location>
</feature>
<protein>
    <recommendedName>
        <fullName evidence="8">Cuticle protein</fullName>
    </recommendedName>
</protein>
<dbReference type="AlphaFoldDB" id="A0AAV2BAT3"/>
<evidence type="ECO:0000313" key="7">
    <source>
        <dbReference type="Proteomes" id="UP001497382"/>
    </source>
</evidence>